<feature type="non-terminal residue" evidence="7">
    <location>
        <position position="875"/>
    </location>
</feature>
<dbReference type="OrthoDB" id="432010at2759"/>
<dbReference type="Pfam" id="PF07690">
    <property type="entry name" value="MFS_1"/>
    <property type="match status" value="1"/>
</dbReference>
<keyword evidence="2 5" id="KW-0812">Transmembrane</keyword>
<dbReference type="SUPFAM" id="SSF51556">
    <property type="entry name" value="Metallo-dependent hydrolases"/>
    <property type="match status" value="1"/>
</dbReference>
<dbReference type="InterPro" id="IPR032466">
    <property type="entry name" value="Metal_Hydrolase"/>
</dbReference>
<organism evidence="7 8">
    <name type="scientific">Scytalidium lignicola</name>
    <name type="common">Hyphomycete</name>
    <dbReference type="NCBI Taxonomy" id="5539"/>
    <lineage>
        <taxon>Eukaryota</taxon>
        <taxon>Fungi</taxon>
        <taxon>Dikarya</taxon>
        <taxon>Ascomycota</taxon>
        <taxon>Pezizomycotina</taxon>
        <taxon>Leotiomycetes</taxon>
        <taxon>Leotiomycetes incertae sedis</taxon>
        <taxon>Scytalidium</taxon>
    </lineage>
</organism>
<proteinExistence type="predicted"/>
<evidence type="ECO:0000256" key="2">
    <source>
        <dbReference type="ARBA" id="ARBA00022692"/>
    </source>
</evidence>
<feature type="domain" description="Major facilitator superfamily (MFS) profile" evidence="6">
    <location>
        <begin position="94"/>
        <end position="518"/>
    </location>
</feature>
<dbReference type="GO" id="GO:0022857">
    <property type="term" value="F:transmembrane transporter activity"/>
    <property type="evidence" value="ECO:0007669"/>
    <property type="project" value="InterPro"/>
</dbReference>
<feature type="transmembrane region" description="Helical" evidence="5">
    <location>
        <begin position="160"/>
        <end position="177"/>
    </location>
</feature>
<evidence type="ECO:0000256" key="5">
    <source>
        <dbReference type="SAM" id="Phobius"/>
    </source>
</evidence>
<evidence type="ECO:0000259" key="6">
    <source>
        <dbReference type="PROSITE" id="PS50850"/>
    </source>
</evidence>
<sequence>MIGSLQVFFKLDDMMDLKAADTGAAPEAVHKEFSTSNEIDRLHMTKAEIEGLQLSGNVQEENIKLDQHGMPLIPQPTADPLDPLNWPSWLKFMTLIQISLIACFGLLGAALITPAFVPLSKFLHESLVGTAYVTSVFILFAGASPLLLNPFANIYGRRPVYILCTLLSVATAAGSGASKKYATILTLRALNGIGGGAPGGLGSATVCDLYFQHERGLYMGIFTVFLTNGGHIAPIIGGFVEKNLTWHWCFYLPAIMTGALFLTLLFCLPETLYSRSPEAMSRPRRTWKQNFLMRGKIHPTRKLRAVDFIRPLQMLAYPSVTIPALYYAVSFAFGSILFIISSANIFGKVYYFQPYQTGMLLGIPLTFGTALGELVSGGFSDWVMYRYAKSRGGHIVAEDRLMAIWPALIILPAGIIIEGVCIEKETHWIGPGLGIGIASFGLQIATTVIYAYTADCYKPQSAEIGAVLNAGRNFMSFPVGFYAIRLGDKIGFHWAWLFEAMLGKIALEECWTIPEELERNNPAKFVPSGTGDLLTNNLLDVHGQRLQQMNENGVELMVLSFNAAGVQGIANQTEAEAQATLANDRLEAEVLKNPTRFAAFVALSMHDPQQAANELTRCWTQKSGFVGVLLNDFQSSGPDENTMLFYDHPRYDVFWKVANDLEAPVYLHPRLPTPLIHEQMWKDRPWLNFSALGYADRVNMHVLGIITAGVLDRFPKLKLIIGHMGEHIPYDMYRIDHKLDRARFPNMPMRKDKLVRDYFGEQVFITTSGHFSTPALLCAMTELGAQSVMFSIDYPFESIPNGCVWFDEHVPINQHDLVNIGRNNAIKVLPRLAQTPHNLVFKTPNECLVGGLRNGNPTYGMYNEHWSKRMVKEYK</sequence>
<keyword evidence="8" id="KW-1185">Reference proteome</keyword>
<evidence type="ECO:0000313" key="8">
    <source>
        <dbReference type="Proteomes" id="UP000258309"/>
    </source>
</evidence>
<evidence type="ECO:0000256" key="1">
    <source>
        <dbReference type="ARBA" id="ARBA00004141"/>
    </source>
</evidence>
<dbReference type="PANTHER" id="PTHR23502">
    <property type="entry name" value="MAJOR FACILITATOR SUPERFAMILY"/>
    <property type="match status" value="1"/>
</dbReference>
<name>A0A3E2HEA2_SCYLI</name>
<dbReference type="Proteomes" id="UP000258309">
    <property type="component" value="Unassembled WGS sequence"/>
</dbReference>
<evidence type="ECO:0000256" key="3">
    <source>
        <dbReference type="ARBA" id="ARBA00022989"/>
    </source>
</evidence>
<dbReference type="PANTHER" id="PTHR23502:SF181">
    <property type="entry name" value="MAJOR FACILITATOR SUPERFAMILY (MFS) PROFILE DOMAIN-CONTAINING PROTEIN"/>
    <property type="match status" value="1"/>
</dbReference>
<reference evidence="7 8" key="1">
    <citation type="submission" date="2018-05" db="EMBL/GenBank/DDBJ databases">
        <title>Draft genome sequence of Scytalidium lignicola DSM 105466, a ubiquitous saprotrophic fungus.</title>
        <authorList>
            <person name="Buettner E."/>
            <person name="Gebauer A.M."/>
            <person name="Hofrichter M."/>
            <person name="Liers C."/>
            <person name="Kellner H."/>
        </authorList>
    </citation>
    <scope>NUCLEOTIDE SEQUENCE [LARGE SCALE GENOMIC DNA]</scope>
    <source>
        <strain evidence="7 8">DSM 105466</strain>
    </source>
</reference>
<comment type="caution">
    <text evidence="7">The sequence shown here is derived from an EMBL/GenBank/DDBJ whole genome shotgun (WGS) entry which is preliminary data.</text>
</comment>
<dbReference type="PROSITE" id="PS50850">
    <property type="entry name" value="MFS"/>
    <property type="match status" value="1"/>
</dbReference>
<dbReference type="EMBL" id="NCSJ02000069">
    <property type="protein sequence ID" value="RFU31730.1"/>
    <property type="molecule type" value="Genomic_DNA"/>
</dbReference>
<dbReference type="InterPro" id="IPR006680">
    <property type="entry name" value="Amidohydro-rel"/>
</dbReference>
<accession>A0A3E2HEA2</accession>
<feature type="transmembrane region" description="Helical" evidence="5">
    <location>
        <begin position="92"/>
        <end position="117"/>
    </location>
</feature>
<dbReference type="STRING" id="5539.A0A3E2HEA2"/>
<dbReference type="InterPro" id="IPR020846">
    <property type="entry name" value="MFS_dom"/>
</dbReference>
<keyword evidence="3 5" id="KW-1133">Transmembrane helix</keyword>
<dbReference type="GO" id="GO:0005886">
    <property type="term" value="C:plasma membrane"/>
    <property type="evidence" value="ECO:0007669"/>
    <property type="project" value="TreeGrafter"/>
</dbReference>
<evidence type="ECO:0000313" key="7">
    <source>
        <dbReference type="EMBL" id="RFU31730.1"/>
    </source>
</evidence>
<feature type="transmembrane region" description="Helical" evidence="5">
    <location>
        <begin position="217"/>
        <end position="236"/>
    </location>
</feature>
<feature type="transmembrane region" description="Helical" evidence="5">
    <location>
        <begin position="433"/>
        <end position="452"/>
    </location>
</feature>
<comment type="subcellular location">
    <subcellularLocation>
        <location evidence="1">Membrane</location>
        <topology evidence="1">Multi-pass membrane protein</topology>
    </subcellularLocation>
</comment>
<feature type="transmembrane region" description="Helical" evidence="5">
    <location>
        <begin position="248"/>
        <end position="266"/>
    </location>
</feature>
<dbReference type="InterPro" id="IPR036259">
    <property type="entry name" value="MFS_trans_sf"/>
</dbReference>
<feature type="transmembrane region" description="Helical" evidence="5">
    <location>
        <begin position="359"/>
        <end position="383"/>
    </location>
</feature>
<dbReference type="SUPFAM" id="SSF103473">
    <property type="entry name" value="MFS general substrate transporter"/>
    <property type="match status" value="1"/>
</dbReference>
<dbReference type="Gene3D" id="1.20.1250.20">
    <property type="entry name" value="MFS general substrate transporter like domains"/>
    <property type="match status" value="1"/>
</dbReference>
<dbReference type="Gene3D" id="3.20.20.140">
    <property type="entry name" value="Metal-dependent hydrolases"/>
    <property type="match status" value="1"/>
</dbReference>
<dbReference type="GO" id="GO:0016787">
    <property type="term" value="F:hydrolase activity"/>
    <property type="evidence" value="ECO:0007669"/>
    <property type="project" value="InterPro"/>
</dbReference>
<dbReference type="AlphaFoldDB" id="A0A3E2HEA2"/>
<feature type="non-terminal residue" evidence="7">
    <location>
        <position position="1"/>
    </location>
</feature>
<feature type="transmembrane region" description="Helical" evidence="5">
    <location>
        <begin position="324"/>
        <end position="347"/>
    </location>
</feature>
<dbReference type="Pfam" id="PF04909">
    <property type="entry name" value="Amidohydro_2"/>
    <property type="match status" value="1"/>
</dbReference>
<protein>
    <recommendedName>
        <fullName evidence="6">Major facilitator superfamily (MFS) profile domain-containing protein</fullName>
    </recommendedName>
</protein>
<feature type="transmembrane region" description="Helical" evidence="5">
    <location>
        <begin position="403"/>
        <end position="421"/>
    </location>
</feature>
<feature type="transmembrane region" description="Helical" evidence="5">
    <location>
        <begin position="129"/>
        <end position="148"/>
    </location>
</feature>
<gene>
    <name evidence="7" type="ORF">B7463_g4593</name>
</gene>
<evidence type="ECO:0000256" key="4">
    <source>
        <dbReference type="ARBA" id="ARBA00023136"/>
    </source>
</evidence>
<keyword evidence="4 5" id="KW-0472">Membrane</keyword>
<dbReference type="InterPro" id="IPR011701">
    <property type="entry name" value="MFS"/>
</dbReference>